<feature type="region of interest" description="Disordered" evidence="7">
    <location>
        <begin position="1"/>
        <end position="20"/>
    </location>
</feature>
<evidence type="ECO:0000256" key="2">
    <source>
        <dbReference type="ARBA" id="ARBA00022679"/>
    </source>
</evidence>
<keyword evidence="1" id="KW-0489">Methyltransferase</keyword>
<keyword evidence="2" id="KW-0808">Transferase</keyword>
<dbReference type="SUPFAM" id="SSF82199">
    <property type="entry name" value="SET domain"/>
    <property type="match status" value="1"/>
</dbReference>
<dbReference type="Proteomes" id="UP000077266">
    <property type="component" value="Unassembled WGS sequence"/>
</dbReference>
<evidence type="ECO:0000313" key="10">
    <source>
        <dbReference type="EMBL" id="KZV84972.1"/>
    </source>
</evidence>
<keyword evidence="3" id="KW-0949">S-adenosyl-L-methionine</keyword>
<dbReference type="Gene3D" id="2.170.270.10">
    <property type="entry name" value="SET domain"/>
    <property type="match status" value="1"/>
</dbReference>
<dbReference type="PROSITE" id="PS50280">
    <property type="entry name" value="SET"/>
    <property type="match status" value="1"/>
</dbReference>
<accession>A0A165DNB2</accession>
<comment type="catalytic activity">
    <reaction evidence="6">
        <text>L-lysyl(27)-[histone H3] + 3 S-adenosyl-L-methionine = N(6),N(6),N(6)-trimethyl-L-lysyl(27)-[histone H3] + 3 S-adenosyl-L-homocysteine + 3 H(+)</text>
        <dbReference type="Rhea" id="RHEA:60292"/>
        <dbReference type="Rhea" id="RHEA-COMP:15535"/>
        <dbReference type="Rhea" id="RHEA-COMP:15548"/>
        <dbReference type="ChEBI" id="CHEBI:15378"/>
        <dbReference type="ChEBI" id="CHEBI:29969"/>
        <dbReference type="ChEBI" id="CHEBI:57856"/>
        <dbReference type="ChEBI" id="CHEBI:59789"/>
        <dbReference type="ChEBI" id="CHEBI:61961"/>
        <dbReference type="EC" id="2.1.1.356"/>
    </reaction>
</comment>
<dbReference type="GO" id="GO:0031507">
    <property type="term" value="P:heterochromatin formation"/>
    <property type="evidence" value="ECO:0007669"/>
    <property type="project" value="TreeGrafter"/>
</dbReference>
<dbReference type="InterPro" id="IPR026489">
    <property type="entry name" value="CXC_dom"/>
</dbReference>
<feature type="compositionally biased region" description="Polar residues" evidence="7">
    <location>
        <begin position="1"/>
        <end position="12"/>
    </location>
</feature>
<evidence type="ECO:0000313" key="11">
    <source>
        <dbReference type="Proteomes" id="UP000077266"/>
    </source>
</evidence>
<dbReference type="EMBL" id="KV426204">
    <property type="protein sequence ID" value="KZV84972.1"/>
    <property type="molecule type" value="Genomic_DNA"/>
</dbReference>
<feature type="domain" description="SET" evidence="8">
    <location>
        <begin position="291"/>
        <end position="430"/>
    </location>
</feature>
<evidence type="ECO:0000256" key="7">
    <source>
        <dbReference type="SAM" id="MobiDB-lite"/>
    </source>
</evidence>
<keyword evidence="4" id="KW-0805">Transcription regulation</keyword>
<dbReference type="GO" id="GO:0035098">
    <property type="term" value="C:ESC/E(Z) complex"/>
    <property type="evidence" value="ECO:0007669"/>
    <property type="project" value="TreeGrafter"/>
</dbReference>
<dbReference type="SMART" id="SM00317">
    <property type="entry name" value="SET"/>
    <property type="match status" value="1"/>
</dbReference>
<organism evidence="10 11">
    <name type="scientific">Exidia glandulosa HHB12029</name>
    <dbReference type="NCBI Taxonomy" id="1314781"/>
    <lineage>
        <taxon>Eukaryota</taxon>
        <taxon>Fungi</taxon>
        <taxon>Dikarya</taxon>
        <taxon>Basidiomycota</taxon>
        <taxon>Agaricomycotina</taxon>
        <taxon>Agaricomycetes</taxon>
        <taxon>Auriculariales</taxon>
        <taxon>Exidiaceae</taxon>
        <taxon>Exidia</taxon>
    </lineage>
</organism>
<dbReference type="Pfam" id="PF18264">
    <property type="entry name" value="preSET_CXC"/>
    <property type="match status" value="1"/>
</dbReference>
<keyword evidence="5" id="KW-0804">Transcription</keyword>
<evidence type="ECO:0000259" key="9">
    <source>
        <dbReference type="PROSITE" id="PS51633"/>
    </source>
</evidence>
<dbReference type="GO" id="GO:0003682">
    <property type="term" value="F:chromatin binding"/>
    <property type="evidence" value="ECO:0007669"/>
    <property type="project" value="TreeGrafter"/>
</dbReference>
<evidence type="ECO:0000256" key="4">
    <source>
        <dbReference type="ARBA" id="ARBA00023015"/>
    </source>
</evidence>
<dbReference type="STRING" id="1314781.A0A165DNB2"/>
<dbReference type="InterPro" id="IPR046341">
    <property type="entry name" value="SET_dom_sf"/>
</dbReference>
<dbReference type="InterPro" id="IPR045318">
    <property type="entry name" value="EZH1/2-like"/>
</dbReference>
<dbReference type="OrthoDB" id="6141102at2759"/>
<sequence>MLLFSRQLQDSKGTPGLMTDSWQRDLPPWTDFVNYEDESAGIFDAFSRQHDGQNILLRQHFTDFIDSGCFRLPCIEPSCSSHPPPNNRLQDRGKPLDFKHFHAQSTESCGEDCFLTKPVESSEDVVWAEDELDTLALILSQCPKLSSCELAITTDKPCREVYVQRRHLEERNPELWKSRTAAAVVARGSNLFLPIGAANDGEPPAFGCSHWGPCDEVDCACFKASQYCQSSCSCGNRCGRQYPGCDCPPPRRSTSHSVCRTDQCKCVKLKRECEPGVCRSCKSHLGIRSCNNVAMGSEMPTKTFVAEGKYGFGLFARDVIPKHALIGEYTAEVLGARRGHAQGIIGDHIDRNYLFDFDEDPENDACLDALEAGNATRFINHCSTSVATPKAEKKSPNAVSRTKYVNGDVRIGIYATRDIRKNQEIFMDYGPRYFNNNKKGKKMPQKQD</sequence>
<feature type="domain" description="CXC" evidence="9">
    <location>
        <begin position="186"/>
        <end position="298"/>
    </location>
</feature>
<dbReference type="Pfam" id="PF00856">
    <property type="entry name" value="SET"/>
    <property type="match status" value="1"/>
</dbReference>
<dbReference type="InterPro" id="IPR041355">
    <property type="entry name" value="Pre-SET_CXC"/>
</dbReference>
<evidence type="ECO:0000256" key="3">
    <source>
        <dbReference type="ARBA" id="ARBA00022691"/>
    </source>
</evidence>
<name>A0A165DNB2_EXIGL</name>
<evidence type="ECO:0000256" key="5">
    <source>
        <dbReference type="ARBA" id="ARBA00023163"/>
    </source>
</evidence>
<gene>
    <name evidence="10" type="ORF">EXIGLDRAFT_270610</name>
</gene>
<evidence type="ECO:0000256" key="6">
    <source>
        <dbReference type="ARBA" id="ARBA00048568"/>
    </source>
</evidence>
<dbReference type="InParanoid" id="A0A165DNB2"/>
<dbReference type="PANTHER" id="PTHR45747">
    <property type="entry name" value="HISTONE-LYSINE N-METHYLTRANSFERASE E(Z)"/>
    <property type="match status" value="1"/>
</dbReference>
<proteinExistence type="predicted"/>
<keyword evidence="11" id="KW-1185">Reference proteome</keyword>
<dbReference type="GO" id="GO:0140951">
    <property type="term" value="F:histone H3K27 trimethyltransferase activity"/>
    <property type="evidence" value="ECO:0007669"/>
    <property type="project" value="UniProtKB-EC"/>
</dbReference>
<dbReference type="AlphaFoldDB" id="A0A165DNB2"/>
<dbReference type="InterPro" id="IPR001214">
    <property type="entry name" value="SET_dom"/>
</dbReference>
<reference evidence="10 11" key="1">
    <citation type="journal article" date="2016" name="Mol. Biol. Evol.">
        <title>Comparative Genomics of Early-Diverging Mushroom-Forming Fungi Provides Insights into the Origins of Lignocellulose Decay Capabilities.</title>
        <authorList>
            <person name="Nagy L.G."/>
            <person name="Riley R."/>
            <person name="Tritt A."/>
            <person name="Adam C."/>
            <person name="Daum C."/>
            <person name="Floudas D."/>
            <person name="Sun H."/>
            <person name="Yadav J.S."/>
            <person name="Pangilinan J."/>
            <person name="Larsson K.H."/>
            <person name="Matsuura K."/>
            <person name="Barry K."/>
            <person name="Labutti K."/>
            <person name="Kuo R."/>
            <person name="Ohm R.A."/>
            <person name="Bhattacharya S.S."/>
            <person name="Shirouzu T."/>
            <person name="Yoshinaga Y."/>
            <person name="Martin F.M."/>
            <person name="Grigoriev I.V."/>
            <person name="Hibbett D.S."/>
        </authorList>
    </citation>
    <scope>NUCLEOTIDE SEQUENCE [LARGE SCALE GENOMIC DNA]</scope>
    <source>
        <strain evidence="10 11">HHB12029</strain>
    </source>
</reference>
<protein>
    <submittedName>
        <fullName evidence="10">SET domain-containing protein</fullName>
    </submittedName>
</protein>
<evidence type="ECO:0000259" key="8">
    <source>
        <dbReference type="PROSITE" id="PS50280"/>
    </source>
</evidence>
<dbReference type="PROSITE" id="PS51633">
    <property type="entry name" value="CXC"/>
    <property type="match status" value="1"/>
</dbReference>
<evidence type="ECO:0000256" key="1">
    <source>
        <dbReference type="ARBA" id="ARBA00022603"/>
    </source>
</evidence>
<dbReference type="PANTHER" id="PTHR45747:SF4">
    <property type="entry name" value="HISTONE-LYSINE N-METHYLTRANSFERASE E(Z)"/>
    <property type="match status" value="1"/>
</dbReference>
<dbReference type="GO" id="GO:0032259">
    <property type="term" value="P:methylation"/>
    <property type="evidence" value="ECO:0007669"/>
    <property type="project" value="UniProtKB-KW"/>
</dbReference>